<dbReference type="GeneID" id="24597623"/>
<reference evidence="3" key="1">
    <citation type="journal article" date="2012" name="Nat. Genet.">
        <title>Whole-genome sequence of Schistosoma haematobium.</title>
        <authorList>
            <person name="Young N.D."/>
            <person name="Jex A.R."/>
            <person name="Li B."/>
            <person name="Liu S."/>
            <person name="Yang L."/>
            <person name="Xiong Z."/>
            <person name="Li Y."/>
            <person name="Cantacessi C."/>
            <person name="Hall R.S."/>
            <person name="Xu X."/>
            <person name="Chen F."/>
            <person name="Wu X."/>
            <person name="Zerlotini A."/>
            <person name="Oliveira G."/>
            <person name="Hofmann A."/>
            <person name="Zhang G."/>
            <person name="Fang X."/>
            <person name="Kang Y."/>
            <person name="Campbell B.E."/>
            <person name="Loukas A."/>
            <person name="Ranganathan S."/>
            <person name="Rollinson D."/>
            <person name="Rinaldi G."/>
            <person name="Brindley P.J."/>
            <person name="Yang H."/>
            <person name="Wang J."/>
            <person name="Wang J."/>
            <person name="Gasser R.B."/>
        </authorList>
    </citation>
    <scope>NUCLEOTIDE SEQUENCE</scope>
</reference>
<dbReference type="SMART" id="SM00173">
    <property type="entry name" value="RAS"/>
    <property type="match status" value="1"/>
</dbReference>
<accession>A0A922LTD5</accession>
<reference evidence="3" key="2">
    <citation type="journal article" date="2019" name="Gigascience">
        <title>High-quality Schistosoma haematobium genome achieved by single-molecule and long-range sequencing.</title>
        <authorList>
            <person name="Stroehlein A.J."/>
            <person name="Korhonen P.K."/>
            <person name="Chong T.M."/>
            <person name="Lim Y.L."/>
            <person name="Chan K.G."/>
            <person name="Webster B."/>
            <person name="Rollinson D."/>
            <person name="Brindley P.J."/>
            <person name="Gasser R.B."/>
            <person name="Young N.D."/>
        </authorList>
    </citation>
    <scope>NUCLEOTIDE SEQUENCE</scope>
</reference>
<proteinExistence type="predicted"/>
<dbReference type="PRINTS" id="PR00449">
    <property type="entry name" value="RASTRNSFRMNG"/>
</dbReference>
<dbReference type="NCBIfam" id="TIGR00231">
    <property type="entry name" value="small_GTP"/>
    <property type="match status" value="1"/>
</dbReference>
<dbReference type="SUPFAM" id="SSF52540">
    <property type="entry name" value="P-loop containing nucleoside triphosphate hydrolases"/>
    <property type="match status" value="1"/>
</dbReference>
<reference evidence="3" key="3">
    <citation type="submission" date="2021-06" db="EMBL/GenBank/DDBJ databases">
        <title>Chromosome-level genome assembly for S. haematobium.</title>
        <authorList>
            <person name="Stroehlein A.J."/>
        </authorList>
    </citation>
    <scope>NUCLEOTIDE SEQUENCE</scope>
</reference>
<dbReference type="SMART" id="SM00174">
    <property type="entry name" value="RHO"/>
    <property type="match status" value="1"/>
</dbReference>
<comment type="caution">
    <text evidence="3">The sequence shown here is derived from an EMBL/GenBank/DDBJ whole genome shotgun (WGS) entry which is preliminary data.</text>
</comment>
<dbReference type="InterPro" id="IPR001806">
    <property type="entry name" value="Small_GTPase"/>
</dbReference>
<dbReference type="InterPro" id="IPR027417">
    <property type="entry name" value="P-loop_NTPase"/>
</dbReference>
<dbReference type="SMART" id="SM00175">
    <property type="entry name" value="RAB"/>
    <property type="match status" value="1"/>
</dbReference>
<keyword evidence="4" id="KW-1185">Reference proteome</keyword>
<evidence type="ECO:0000313" key="3">
    <source>
        <dbReference type="EMBL" id="KAH9592920.1"/>
    </source>
</evidence>
<dbReference type="EMBL" id="AMPZ03000002">
    <property type="protein sequence ID" value="KAH9592920.1"/>
    <property type="molecule type" value="Genomic_DNA"/>
</dbReference>
<dbReference type="CTD" id="24597623"/>
<dbReference type="Proteomes" id="UP000471633">
    <property type="component" value="Unassembled WGS sequence"/>
</dbReference>
<name>A0A922LTD5_SCHHA</name>
<dbReference type="Gene3D" id="3.40.50.300">
    <property type="entry name" value="P-loop containing nucleotide triphosphate hydrolases"/>
    <property type="match status" value="1"/>
</dbReference>
<dbReference type="InterPro" id="IPR005225">
    <property type="entry name" value="Small_GTP-bd"/>
</dbReference>
<keyword evidence="2" id="KW-0342">GTP-binding</keyword>
<reference evidence="3" key="4">
    <citation type="journal article" date="2022" name="PLoS Pathog.">
        <title>Chromosome-level genome of Schistosoma haematobium underpins genome-wide explorations of molecular variation.</title>
        <authorList>
            <person name="Stroehlein A.J."/>
            <person name="Korhonen P.K."/>
            <person name="Lee V.V."/>
            <person name="Ralph S.A."/>
            <person name="Mentink-Kane M."/>
            <person name="You H."/>
            <person name="McManus D.P."/>
            <person name="Tchuente L.T."/>
            <person name="Stothard J.R."/>
            <person name="Kaur P."/>
            <person name="Dudchenko O."/>
            <person name="Aiden E.L."/>
            <person name="Yang B."/>
            <person name="Yang H."/>
            <person name="Emery A.M."/>
            <person name="Webster B.L."/>
            <person name="Brindley P.J."/>
            <person name="Rollinson D."/>
            <person name="Chang B.C.H."/>
            <person name="Gasser R.B."/>
            <person name="Young N.D."/>
        </authorList>
    </citation>
    <scope>NUCLEOTIDE SEQUENCE</scope>
</reference>
<dbReference type="PROSITE" id="PS51420">
    <property type="entry name" value="RHO"/>
    <property type="match status" value="1"/>
</dbReference>
<protein>
    <submittedName>
        <fullName evidence="3">Ras- protein RABH1b, variant 5</fullName>
    </submittedName>
</protein>
<evidence type="ECO:0000313" key="4">
    <source>
        <dbReference type="Proteomes" id="UP000471633"/>
    </source>
</evidence>
<dbReference type="AlphaFoldDB" id="A0A922LTD5"/>
<dbReference type="FunFam" id="3.40.50.300:FF:000808">
    <property type="entry name" value="Small GTP-binding protein, putative"/>
    <property type="match status" value="1"/>
</dbReference>
<dbReference type="PROSITE" id="PS51419">
    <property type="entry name" value="RAB"/>
    <property type="match status" value="1"/>
</dbReference>
<dbReference type="Pfam" id="PF00071">
    <property type="entry name" value="Ras"/>
    <property type="match status" value="1"/>
</dbReference>
<dbReference type="PANTHER" id="PTHR47977">
    <property type="entry name" value="RAS-RELATED PROTEIN RAB"/>
    <property type="match status" value="1"/>
</dbReference>
<evidence type="ECO:0000256" key="2">
    <source>
        <dbReference type="ARBA" id="ARBA00023134"/>
    </source>
</evidence>
<evidence type="ECO:0000256" key="1">
    <source>
        <dbReference type="ARBA" id="ARBA00022741"/>
    </source>
</evidence>
<keyword evidence="1" id="KW-0547">Nucleotide-binding</keyword>
<dbReference type="InterPro" id="IPR050227">
    <property type="entry name" value="Rab"/>
</dbReference>
<organism evidence="3 4">
    <name type="scientific">Schistosoma haematobium</name>
    <name type="common">Blood fluke</name>
    <dbReference type="NCBI Taxonomy" id="6185"/>
    <lineage>
        <taxon>Eukaryota</taxon>
        <taxon>Metazoa</taxon>
        <taxon>Spiralia</taxon>
        <taxon>Lophotrochozoa</taxon>
        <taxon>Platyhelminthes</taxon>
        <taxon>Trematoda</taxon>
        <taxon>Digenea</taxon>
        <taxon>Strigeidida</taxon>
        <taxon>Schistosomatoidea</taxon>
        <taxon>Schistosomatidae</taxon>
        <taxon>Schistosoma</taxon>
    </lineage>
</organism>
<dbReference type="PROSITE" id="PS51421">
    <property type="entry name" value="RAS"/>
    <property type="match status" value="1"/>
</dbReference>
<dbReference type="RefSeq" id="XP_051072822.1">
    <property type="nucleotide sequence ID" value="XM_051212637.1"/>
</dbReference>
<sequence length="219" mass="25118">MKGAVDSEYSIIKSKCVFLGEHGAGKTSIILRFMHDTFDPAYHATIGIDFVSKTLCFNEKSVRRCVIFYLTFISQIRLQLWDTAGQERFSSLIPSYIKDSSVAIVVYDVTSRESFVRADKWIAEIRTERPSKTLVFLVGNKVDLEDKRVVTTEEAAKKAEKENLFFVETSAKTDFQIKKLFDEVVVEVVKSINNSKENEHPNGNVELDKENGYWKCWCF</sequence>
<gene>
    <name evidence="3" type="primary">RABH1B_1</name>
    <name evidence="3" type="ORF">MS3_00004678</name>
</gene>
<dbReference type="SMART" id="SM00176">
    <property type="entry name" value="RAN"/>
    <property type="match status" value="1"/>
</dbReference>
<dbReference type="GO" id="GO:0005525">
    <property type="term" value="F:GTP binding"/>
    <property type="evidence" value="ECO:0007669"/>
    <property type="project" value="UniProtKB-KW"/>
</dbReference>
<dbReference type="GO" id="GO:0003924">
    <property type="term" value="F:GTPase activity"/>
    <property type="evidence" value="ECO:0007669"/>
    <property type="project" value="InterPro"/>
</dbReference>
<dbReference type="CDD" id="cd01861">
    <property type="entry name" value="Rab6"/>
    <property type="match status" value="1"/>
</dbReference>